<feature type="compositionally biased region" description="Polar residues" evidence="10">
    <location>
        <begin position="531"/>
        <end position="556"/>
    </location>
</feature>
<evidence type="ECO:0000256" key="9">
    <source>
        <dbReference type="PROSITE-ProRule" id="PRU10141"/>
    </source>
</evidence>
<feature type="compositionally biased region" description="Polar residues" evidence="10">
    <location>
        <begin position="376"/>
        <end position="402"/>
    </location>
</feature>
<dbReference type="STRING" id="448386.A0A2V3J2B8"/>
<keyword evidence="5 7" id="KW-0067">ATP-binding</keyword>
<feature type="active site" description="Proton acceptor" evidence="6">
    <location>
        <position position="209"/>
    </location>
</feature>
<feature type="cross-link" description="Glycyl lysine isopeptide (Lys-Gly) (interchain with G-Cter in SUMO2)" evidence="8">
    <location>
        <position position="211"/>
    </location>
</feature>
<feature type="compositionally biased region" description="Acidic residues" evidence="10">
    <location>
        <begin position="597"/>
        <end position="612"/>
    </location>
</feature>
<proteinExistence type="predicted"/>
<evidence type="ECO:0000256" key="6">
    <source>
        <dbReference type="PIRSR" id="PIRSR630616-1"/>
    </source>
</evidence>
<evidence type="ECO:0000256" key="1">
    <source>
        <dbReference type="ARBA" id="ARBA00022527"/>
    </source>
</evidence>
<reference evidence="12 13" key="1">
    <citation type="journal article" date="2018" name="Mol. Biol. Evol.">
        <title>Analysis of the draft genome of the red seaweed Gracilariopsis chorda provides insights into genome size evolution in Rhodophyta.</title>
        <authorList>
            <person name="Lee J."/>
            <person name="Yang E.C."/>
            <person name="Graf L."/>
            <person name="Yang J.H."/>
            <person name="Qiu H."/>
            <person name="Zel Zion U."/>
            <person name="Chan C.X."/>
            <person name="Stephens T.G."/>
            <person name="Weber A.P.M."/>
            <person name="Boo G.H."/>
            <person name="Boo S.M."/>
            <person name="Kim K.M."/>
            <person name="Shin Y."/>
            <person name="Jung M."/>
            <person name="Lee S.J."/>
            <person name="Yim H.S."/>
            <person name="Lee J.H."/>
            <person name="Bhattacharya D."/>
            <person name="Yoon H.S."/>
        </authorList>
    </citation>
    <scope>NUCLEOTIDE SEQUENCE [LARGE SCALE GENOMIC DNA]</scope>
    <source>
        <strain evidence="12 13">SKKU-2015</strain>
        <tissue evidence="12">Whole body</tissue>
    </source>
</reference>
<dbReference type="InterPro" id="IPR011009">
    <property type="entry name" value="Kinase-like_dom_sf"/>
</dbReference>
<evidence type="ECO:0000256" key="4">
    <source>
        <dbReference type="ARBA" id="ARBA00022777"/>
    </source>
</evidence>
<evidence type="ECO:0000256" key="3">
    <source>
        <dbReference type="ARBA" id="ARBA00022741"/>
    </source>
</evidence>
<dbReference type="OrthoDB" id="5042at2759"/>
<dbReference type="Proteomes" id="UP000247409">
    <property type="component" value="Unassembled WGS sequence"/>
</dbReference>
<dbReference type="InterPro" id="IPR000719">
    <property type="entry name" value="Prot_kinase_dom"/>
</dbReference>
<dbReference type="GO" id="GO:0004674">
    <property type="term" value="F:protein serine/threonine kinase activity"/>
    <property type="evidence" value="ECO:0007669"/>
    <property type="project" value="UniProtKB-KW"/>
</dbReference>
<keyword evidence="2" id="KW-0808">Transferase</keyword>
<feature type="domain" description="Protein kinase" evidence="11">
    <location>
        <begin position="87"/>
        <end position="343"/>
    </location>
</feature>
<dbReference type="SMART" id="SM00220">
    <property type="entry name" value="S_TKc"/>
    <property type="match status" value="1"/>
</dbReference>
<feature type="compositionally biased region" description="Basic and acidic residues" evidence="10">
    <location>
        <begin position="688"/>
        <end position="703"/>
    </location>
</feature>
<dbReference type="Gene3D" id="1.10.510.10">
    <property type="entry name" value="Transferase(Phosphotransferase) domain 1"/>
    <property type="match status" value="1"/>
</dbReference>
<accession>A0A2V3J2B8</accession>
<dbReference type="PROSITE" id="PS00107">
    <property type="entry name" value="PROTEIN_KINASE_ATP"/>
    <property type="match status" value="1"/>
</dbReference>
<feature type="compositionally biased region" description="Basic and acidic residues" evidence="10">
    <location>
        <begin position="871"/>
        <end position="888"/>
    </location>
</feature>
<evidence type="ECO:0000259" key="11">
    <source>
        <dbReference type="PROSITE" id="PS50011"/>
    </source>
</evidence>
<evidence type="ECO:0000313" key="13">
    <source>
        <dbReference type="Proteomes" id="UP000247409"/>
    </source>
</evidence>
<dbReference type="PANTHER" id="PTHR24350">
    <property type="entry name" value="SERINE/THREONINE-PROTEIN KINASE IAL-RELATED"/>
    <property type="match status" value="1"/>
</dbReference>
<dbReference type="PROSITE" id="PS50011">
    <property type="entry name" value="PROTEIN_KINASE_DOM"/>
    <property type="match status" value="1"/>
</dbReference>
<organism evidence="12 13">
    <name type="scientific">Gracilariopsis chorda</name>
    <dbReference type="NCBI Taxonomy" id="448386"/>
    <lineage>
        <taxon>Eukaryota</taxon>
        <taxon>Rhodophyta</taxon>
        <taxon>Florideophyceae</taxon>
        <taxon>Rhodymeniophycidae</taxon>
        <taxon>Gracilariales</taxon>
        <taxon>Gracilariaceae</taxon>
        <taxon>Gracilariopsis</taxon>
    </lineage>
</organism>
<evidence type="ECO:0000256" key="2">
    <source>
        <dbReference type="ARBA" id="ARBA00022679"/>
    </source>
</evidence>
<dbReference type="AlphaFoldDB" id="A0A2V3J2B8"/>
<feature type="binding site" evidence="7 9">
    <location>
        <position position="116"/>
    </location>
    <ligand>
        <name>ATP</name>
        <dbReference type="ChEBI" id="CHEBI:30616"/>
    </ligand>
</feature>
<evidence type="ECO:0000256" key="8">
    <source>
        <dbReference type="PIRSR" id="PIRSR630616-3"/>
    </source>
</evidence>
<name>A0A2V3J2B8_9FLOR</name>
<evidence type="ECO:0000256" key="7">
    <source>
        <dbReference type="PIRSR" id="PIRSR630616-2"/>
    </source>
</evidence>
<gene>
    <name evidence="12" type="ORF">BWQ96_02089</name>
</gene>
<feature type="region of interest" description="Disordered" evidence="10">
    <location>
        <begin position="650"/>
        <end position="731"/>
    </location>
</feature>
<dbReference type="InterPro" id="IPR008271">
    <property type="entry name" value="Ser/Thr_kinase_AS"/>
</dbReference>
<feature type="compositionally biased region" description="Polar residues" evidence="10">
    <location>
        <begin position="24"/>
        <end position="52"/>
    </location>
</feature>
<evidence type="ECO:0000313" key="12">
    <source>
        <dbReference type="EMBL" id="PXF48137.1"/>
    </source>
</evidence>
<keyword evidence="4 12" id="KW-0418">Kinase</keyword>
<keyword evidence="3 7" id="KW-0547">Nucleotide-binding</keyword>
<feature type="compositionally biased region" description="Low complexity" evidence="10">
    <location>
        <begin position="565"/>
        <end position="575"/>
    </location>
</feature>
<feature type="compositionally biased region" description="Polar residues" evidence="10">
    <location>
        <begin position="576"/>
        <end position="585"/>
    </location>
</feature>
<evidence type="ECO:0000256" key="10">
    <source>
        <dbReference type="SAM" id="MobiDB-lite"/>
    </source>
</evidence>
<feature type="binding site" evidence="7">
    <location>
        <position position="227"/>
    </location>
    <ligand>
        <name>ATP</name>
        <dbReference type="ChEBI" id="CHEBI:30616"/>
    </ligand>
</feature>
<feature type="region of interest" description="Disordered" evidence="10">
    <location>
        <begin position="1"/>
        <end position="57"/>
    </location>
</feature>
<dbReference type="EMBL" id="NBIV01000016">
    <property type="protein sequence ID" value="PXF48137.1"/>
    <property type="molecule type" value="Genomic_DNA"/>
</dbReference>
<feature type="compositionally biased region" description="Low complexity" evidence="10">
    <location>
        <begin position="674"/>
        <end position="683"/>
    </location>
</feature>
<dbReference type="FunFam" id="3.30.200.20:FF:000042">
    <property type="entry name" value="Aurora kinase A"/>
    <property type="match status" value="1"/>
</dbReference>
<feature type="region of interest" description="Disordered" evidence="10">
    <location>
        <begin position="358"/>
        <end position="507"/>
    </location>
</feature>
<sequence length="1089" mass="120140">MPPLPTQGGPPSPAHPAMPFVASTVPNRASDPSVTQQPSPNPNPETYTSNKSKPNDDVLKNLKLHPIPGCLYGAPDGAVPSTYVGNYTLYGVIGEGAFGKVKLAVHRPTGLRVAIKIMEKSEIRAHELAHQVRREIYIMRSLKHPHIVRMYEVLTSDKRLYIVMELVTGGELFERIAKGRVNEATARHYFQQLVDGVHFCHKKGIVHRDLKPENLLVDEKGNIKITDFGFSSMKGMDVHTGLLHTQCGTPDYCAPEIIDIAQEGYTGSKVDAWSCGIILYALLCGRLPFLEQDTDKLYDLILACKVKYPSYISRNARELLENLLIRDPNRRFDLPDIKRHPWFLIDYDGDDARLPKKTPFFRKARRDASTSRSASPMTTGPQNDASAASATVQHSASATHSRSLPVPDSRESAANNYSRTEPLPTNERRKTQDSPPQLVDAGNPRNIYSGSRPPSRSRFRDDHAHVPSSPSPLSSLHEQARAPTPPTQDVFTRVQDRPVTPARRQTSATAAAAFKAAAAAAAMYAPENIHNSASPSPGNTYSSVSPNRRSPASRTLTPVIRNEALPSSQQQPLQSNYGLKTTPPTTFAEAEIPSRDMDEESSSGEESIEDYEEKPALSLEMPPDPRLAAYGKTTDRRHLPQLPHNLAARQRSELVGSTRQSSIPAFANPLENGSSSLSALPRSSRSRTGREPAHQGHISDPRPPRPARTPDIPSSPTVMYSPSSVSGPSSYDRFRSVSPGFGNIRPSLNTGSASGSPDGLRGGLGGGSAAWYSAGRSTPTGYHSARDDASTPSLSTKSLQAEMLLRHHCSMLFKWRGSNDSVSDELSQELRRDMSITLDELKQVTNLEDRANLFSSYLHMFEHMVLGDSTEGGRHQGEEEFDRREGREEGHAIVSDMRVANMRLTATDISSEEEPASWSPVVVEATGARANDIVRRREMSDLLNQWIHRTDYYTSGGTEHLETEDPTTGYDLRDLQRLMREHQGGREESNLADDLLRMMSVTEDGSTYAPQCGSGSYPASAAMGHAPRTAEQYNNLRYATGNWNNGNNGRGEQERYETCPTTQLFRRTMYRENSESKVTLDACEARTII</sequence>
<dbReference type="InterPro" id="IPR017441">
    <property type="entry name" value="Protein_kinase_ATP_BS"/>
</dbReference>
<feature type="region of interest" description="Disordered" evidence="10">
    <location>
        <begin position="869"/>
        <end position="888"/>
    </location>
</feature>
<feature type="compositionally biased region" description="Low complexity" evidence="10">
    <location>
        <begin position="721"/>
        <end position="730"/>
    </location>
</feature>
<protein>
    <submittedName>
        <fullName evidence="12">CBL-interacting serine/threonine-protein kinase 25</fullName>
    </submittedName>
</protein>
<feature type="compositionally biased region" description="Low complexity" evidence="10">
    <location>
        <begin position="467"/>
        <end position="476"/>
    </location>
</feature>
<dbReference type="CDD" id="cd14003">
    <property type="entry name" value="STKc_AMPK-like"/>
    <property type="match status" value="1"/>
</dbReference>
<keyword evidence="1" id="KW-0723">Serine/threonine-protein kinase</keyword>
<keyword evidence="13" id="KW-1185">Reference proteome</keyword>
<feature type="compositionally biased region" description="Pro residues" evidence="10">
    <location>
        <begin position="1"/>
        <end position="16"/>
    </location>
</feature>
<dbReference type="PROSITE" id="PS00108">
    <property type="entry name" value="PROTEIN_KINASE_ST"/>
    <property type="match status" value="1"/>
</dbReference>
<feature type="binding site" evidence="7">
    <location>
        <begin position="213"/>
        <end position="214"/>
    </location>
    <ligand>
        <name>ATP</name>
        <dbReference type="ChEBI" id="CHEBI:30616"/>
    </ligand>
</feature>
<dbReference type="GO" id="GO:0005524">
    <property type="term" value="F:ATP binding"/>
    <property type="evidence" value="ECO:0007669"/>
    <property type="project" value="UniProtKB-UniRule"/>
</dbReference>
<dbReference type="Pfam" id="PF00069">
    <property type="entry name" value="Pkinase"/>
    <property type="match status" value="1"/>
</dbReference>
<dbReference type="FunFam" id="1.10.510.10:FF:000571">
    <property type="entry name" value="Maternal embryonic leucine zipper kinase"/>
    <property type="match status" value="1"/>
</dbReference>
<dbReference type="InterPro" id="IPR030616">
    <property type="entry name" value="Aur-like"/>
</dbReference>
<evidence type="ECO:0000256" key="5">
    <source>
        <dbReference type="ARBA" id="ARBA00022840"/>
    </source>
</evidence>
<comment type="caution">
    <text evidence="12">The sequence shown here is derived from an EMBL/GenBank/DDBJ whole genome shotgun (WGS) entry which is preliminary data.</text>
</comment>
<feature type="region of interest" description="Disordered" evidence="10">
    <location>
        <begin position="531"/>
        <end position="630"/>
    </location>
</feature>
<dbReference type="SUPFAM" id="SSF56112">
    <property type="entry name" value="Protein kinase-like (PK-like)"/>
    <property type="match status" value="1"/>
</dbReference>